<gene>
    <name evidence="1" type="ORF">Nepgr_019510</name>
</gene>
<name>A0AAD3XV41_NEPGR</name>
<protein>
    <submittedName>
        <fullName evidence="1">Uncharacterized protein</fullName>
    </submittedName>
</protein>
<sequence length="112" mass="11841">MRGSRESKTPAATTAGMVAVLVVVFAGILVSTSADFVPTQINHGGTSNDVVMQVKCFMPCAKKCRRGILCYMFCVEKCFVCVIPPLDLAAADHSPPQDIPAAAAAAAERHLF</sequence>
<keyword evidence="2" id="KW-1185">Reference proteome</keyword>
<comment type="caution">
    <text evidence="1">The sequence shown here is derived from an EMBL/GenBank/DDBJ whole genome shotgun (WGS) entry which is preliminary data.</text>
</comment>
<dbReference type="EMBL" id="BSYO01000018">
    <property type="protein sequence ID" value="GMH17669.1"/>
    <property type="molecule type" value="Genomic_DNA"/>
</dbReference>
<reference evidence="1" key="1">
    <citation type="submission" date="2023-05" db="EMBL/GenBank/DDBJ databases">
        <title>Nepenthes gracilis genome sequencing.</title>
        <authorList>
            <person name="Fukushima K."/>
        </authorList>
    </citation>
    <scope>NUCLEOTIDE SEQUENCE</scope>
    <source>
        <strain evidence="1">SING2019-196</strain>
    </source>
</reference>
<dbReference type="Proteomes" id="UP001279734">
    <property type="component" value="Unassembled WGS sequence"/>
</dbReference>
<evidence type="ECO:0000313" key="1">
    <source>
        <dbReference type="EMBL" id="GMH17669.1"/>
    </source>
</evidence>
<proteinExistence type="predicted"/>
<evidence type="ECO:0000313" key="2">
    <source>
        <dbReference type="Proteomes" id="UP001279734"/>
    </source>
</evidence>
<dbReference type="AlphaFoldDB" id="A0AAD3XV41"/>
<organism evidence="1 2">
    <name type="scientific">Nepenthes gracilis</name>
    <name type="common">Slender pitcher plant</name>
    <dbReference type="NCBI Taxonomy" id="150966"/>
    <lineage>
        <taxon>Eukaryota</taxon>
        <taxon>Viridiplantae</taxon>
        <taxon>Streptophyta</taxon>
        <taxon>Embryophyta</taxon>
        <taxon>Tracheophyta</taxon>
        <taxon>Spermatophyta</taxon>
        <taxon>Magnoliopsida</taxon>
        <taxon>eudicotyledons</taxon>
        <taxon>Gunneridae</taxon>
        <taxon>Pentapetalae</taxon>
        <taxon>Caryophyllales</taxon>
        <taxon>Nepenthaceae</taxon>
        <taxon>Nepenthes</taxon>
    </lineage>
</organism>
<accession>A0AAD3XV41</accession>